<feature type="region of interest" description="Disordered" evidence="3">
    <location>
        <begin position="469"/>
        <end position="515"/>
    </location>
</feature>
<feature type="region of interest" description="Disordered" evidence="3">
    <location>
        <begin position="89"/>
        <end position="112"/>
    </location>
</feature>
<evidence type="ECO:0000259" key="4">
    <source>
        <dbReference type="Pfam" id="PF07202"/>
    </source>
</evidence>
<feature type="compositionally biased region" description="Polar residues" evidence="3">
    <location>
        <begin position="482"/>
        <end position="507"/>
    </location>
</feature>
<feature type="coiled-coil region" evidence="2">
    <location>
        <begin position="671"/>
        <end position="705"/>
    </location>
</feature>
<sequence>MASGQQELRAWRKENDMVNRRHSITFRETIPVSGANMPFEELLARELRKSHENGSKGVGISDKKTSKKSYLKKGARGWWMQQRDAKKKLVKHKLTSNSENKIKTRSMMQRRPRDERYLSAPLSEHLSWSPEQGQTVRNNLQTLSPLMSPNQRTHYSFKDEVQQHMVSNDNFSVWKNASLRSTTSTDIMGIQNVRQSYEANQEREANDMAVFEAIERDLAVEKQAFLMEKHQQQQNKPIEQREQIYRDNQSGANYCGLPYSSFVSDLNEQEELRRQTGRRNLSFDGSRDDEIDSALVFDDYSALSKDDEVSEQDGSTCQLREHFDYGNCCGDSRSNLSSSFFDDSVAWNDGLSLQSRQSVAHTQSSNIAAAGLNVSPDKNDCLTGEDARQQTSKRELYFAECNGDGADALENNKPGTPELKSEGNTSVSFLVRHVFGKYEQDENSNSGSLYYEDDIYSVSDDSTSINTACRDLSVPPPPPVQDRSSSNCTQKVRIQQQPPVTRTSTSKAKADDKQTKQVKVKIAASSRVPGTKFSNDTLTPSRDQLAQPANAGMMLPAVIEEKLYELDAEVMFYKSETLQFQKRKDYYDQEVKKLALERDEFVRFQQEQRLQIEKEWERERTKMKKEAKLQERQWKLRMNASISHQDRKDGGETEMLTAQIMKMQIDEKARASKWKAENDNVCQRVLELEEKNRDLADKIKFLEKERLEQWEQYARLLKKTQEALGLASQSGVTSIVPSVLSEKNELRILDAVFAIKETADELLQKWNYPRKRLPDTHAKNDATARSAFQDHVLSNAADSYNPERYNYGRDSLHPLSESGTLTGKNELDRPSVKDMDIGSDTEYVRASNAAATYERALPAVEDAAANIGYRKSNTCKEDGTISASTSSLSESKVVTREIEHTGGKKEILYIDGSRKIIFPDGNEKDVDGNGHTVIKFTNGDHKEFFPDTGITVYYYYEAQTKLTTYPDNRKVYEFPNQQIETSLPDGTIEIEFPDGIKKTIRPNGDEFSVFPDGTTILEQSSGLREVTLLNQKKIRYFPDGQMSCVSLSGQETRIRSDSELKKLYFDYVE</sequence>
<evidence type="ECO:0000256" key="1">
    <source>
        <dbReference type="ARBA" id="ARBA00005627"/>
    </source>
</evidence>
<evidence type="ECO:0000256" key="2">
    <source>
        <dbReference type="SAM" id="Coils"/>
    </source>
</evidence>
<dbReference type="InterPro" id="IPR009852">
    <property type="entry name" value="CENPJ_C_dom"/>
</dbReference>
<gene>
    <name evidence="5" type="ORF">PFR002_LOCUS2944</name>
</gene>
<feature type="compositionally biased region" description="Basic and acidic residues" evidence="3">
    <location>
        <begin position="825"/>
        <end position="835"/>
    </location>
</feature>
<keyword evidence="2" id="KW-0175">Coiled coil</keyword>
<protein>
    <recommendedName>
        <fullName evidence="4">Centromere protein J C-terminal domain-containing protein</fullName>
    </recommendedName>
</protein>
<comment type="similarity">
    <text evidence="1">Belongs to the TCP10 family.</text>
</comment>
<accession>A0AAV0T5U0</accession>
<dbReference type="InterPro" id="IPR026581">
    <property type="entry name" value="TCP10L/CENPJ"/>
</dbReference>
<dbReference type="InterPro" id="IPR047002">
    <property type="entry name" value="Tcp10_C_sf"/>
</dbReference>
<dbReference type="PANTHER" id="PTHR10331:SF6">
    <property type="entry name" value="SPINDLE ASSEMBLY ABNORMAL 4"/>
    <property type="match status" value="1"/>
</dbReference>
<dbReference type="Proteomes" id="UP001159659">
    <property type="component" value="Unassembled WGS sequence"/>
</dbReference>
<name>A0AAV0T5U0_9STRA</name>
<feature type="domain" description="Centromere protein J C-terminal" evidence="4">
    <location>
        <begin position="984"/>
        <end position="1015"/>
    </location>
</feature>
<organism evidence="5 6">
    <name type="scientific">Peronospora farinosa</name>
    <dbReference type="NCBI Taxonomy" id="134698"/>
    <lineage>
        <taxon>Eukaryota</taxon>
        <taxon>Sar</taxon>
        <taxon>Stramenopiles</taxon>
        <taxon>Oomycota</taxon>
        <taxon>Peronosporomycetes</taxon>
        <taxon>Peronosporales</taxon>
        <taxon>Peronosporaceae</taxon>
        <taxon>Peronospora</taxon>
    </lineage>
</organism>
<proteinExistence type="inferred from homology"/>
<dbReference type="Pfam" id="PF07202">
    <property type="entry name" value="Tcp10_C"/>
    <property type="match status" value="2"/>
</dbReference>
<evidence type="ECO:0000313" key="6">
    <source>
        <dbReference type="Proteomes" id="UP001159659"/>
    </source>
</evidence>
<evidence type="ECO:0000256" key="3">
    <source>
        <dbReference type="SAM" id="MobiDB-lite"/>
    </source>
</evidence>
<dbReference type="AlphaFoldDB" id="A0AAV0T5U0"/>
<reference evidence="5" key="1">
    <citation type="submission" date="2022-12" db="EMBL/GenBank/DDBJ databases">
        <authorList>
            <person name="Webb A."/>
        </authorList>
    </citation>
    <scope>NUCLEOTIDE SEQUENCE</scope>
    <source>
        <strain evidence="5">Pf2</strain>
    </source>
</reference>
<dbReference type="Gene3D" id="2.60.450.20">
    <property type="match status" value="1"/>
</dbReference>
<comment type="caution">
    <text evidence="5">The sequence shown here is derived from an EMBL/GenBank/DDBJ whole genome shotgun (WGS) entry which is preliminary data.</text>
</comment>
<feature type="domain" description="Centromere protein J C-terminal" evidence="4">
    <location>
        <begin position="894"/>
        <end position="925"/>
    </location>
</feature>
<evidence type="ECO:0000313" key="5">
    <source>
        <dbReference type="EMBL" id="CAI5714609.1"/>
    </source>
</evidence>
<dbReference type="EMBL" id="CANTFK010000343">
    <property type="protein sequence ID" value="CAI5714609.1"/>
    <property type="molecule type" value="Genomic_DNA"/>
</dbReference>
<dbReference type="PANTHER" id="PTHR10331">
    <property type="entry name" value="T COMPLEX PROTEIN 10"/>
    <property type="match status" value="1"/>
</dbReference>
<feature type="region of interest" description="Disordered" evidence="3">
    <location>
        <begin position="811"/>
        <end position="835"/>
    </location>
</feature>